<evidence type="ECO:0000313" key="2">
    <source>
        <dbReference type="EMBL" id="GMN33231.1"/>
    </source>
</evidence>
<sequence>MAMATFRLSESGGRGGLGPDLETQVVDAAKEETRCSFSGDERGRACGGG</sequence>
<gene>
    <name evidence="2" type="ORF">TIFTF001_004044</name>
</gene>
<keyword evidence="3" id="KW-1185">Reference proteome</keyword>
<evidence type="ECO:0000313" key="3">
    <source>
        <dbReference type="Proteomes" id="UP001187192"/>
    </source>
</evidence>
<accession>A0AA88A2X3</accession>
<organism evidence="2 3">
    <name type="scientific">Ficus carica</name>
    <name type="common">Common fig</name>
    <dbReference type="NCBI Taxonomy" id="3494"/>
    <lineage>
        <taxon>Eukaryota</taxon>
        <taxon>Viridiplantae</taxon>
        <taxon>Streptophyta</taxon>
        <taxon>Embryophyta</taxon>
        <taxon>Tracheophyta</taxon>
        <taxon>Spermatophyta</taxon>
        <taxon>Magnoliopsida</taxon>
        <taxon>eudicotyledons</taxon>
        <taxon>Gunneridae</taxon>
        <taxon>Pentapetalae</taxon>
        <taxon>rosids</taxon>
        <taxon>fabids</taxon>
        <taxon>Rosales</taxon>
        <taxon>Moraceae</taxon>
        <taxon>Ficeae</taxon>
        <taxon>Ficus</taxon>
    </lineage>
</organism>
<comment type="caution">
    <text evidence="2">The sequence shown here is derived from an EMBL/GenBank/DDBJ whole genome shotgun (WGS) entry which is preliminary data.</text>
</comment>
<name>A0AA88A2X3_FICCA</name>
<dbReference type="AlphaFoldDB" id="A0AA88A2X3"/>
<protein>
    <submittedName>
        <fullName evidence="2">Uncharacterized protein</fullName>
    </submittedName>
</protein>
<dbReference type="EMBL" id="BTGU01000004">
    <property type="protein sequence ID" value="GMN33231.1"/>
    <property type="molecule type" value="Genomic_DNA"/>
</dbReference>
<reference evidence="2" key="1">
    <citation type="submission" date="2023-07" db="EMBL/GenBank/DDBJ databases">
        <title>draft genome sequence of fig (Ficus carica).</title>
        <authorList>
            <person name="Takahashi T."/>
            <person name="Nishimura K."/>
        </authorList>
    </citation>
    <scope>NUCLEOTIDE SEQUENCE</scope>
</reference>
<proteinExistence type="predicted"/>
<dbReference type="Proteomes" id="UP001187192">
    <property type="component" value="Unassembled WGS sequence"/>
</dbReference>
<evidence type="ECO:0000256" key="1">
    <source>
        <dbReference type="SAM" id="MobiDB-lite"/>
    </source>
</evidence>
<feature type="region of interest" description="Disordered" evidence="1">
    <location>
        <begin position="1"/>
        <end position="20"/>
    </location>
</feature>